<evidence type="ECO:0000259" key="7">
    <source>
        <dbReference type="Pfam" id="PF04545"/>
    </source>
</evidence>
<evidence type="ECO:0000256" key="3">
    <source>
        <dbReference type="ARBA" id="ARBA00023082"/>
    </source>
</evidence>
<feature type="domain" description="RNA polymerase sigma-70 region 4" evidence="7">
    <location>
        <begin position="111"/>
        <end position="160"/>
    </location>
</feature>
<keyword evidence="5" id="KW-0804">Transcription</keyword>
<dbReference type="InterPro" id="IPR013325">
    <property type="entry name" value="RNA_pol_sigma_r2"/>
</dbReference>
<keyword evidence="9" id="KW-1185">Reference proteome</keyword>
<name>A0AAE3W7J0_9ACTN</name>
<dbReference type="PANTHER" id="PTHR43133">
    <property type="entry name" value="RNA POLYMERASE ECF-TYPE SIGMA FACTO"/>
    <property type="match status" value="1"/>
</dbReference>
<sequence length="170" mass="18881">MAISDGLDNLYREHGTALMVTLTRVTGDAHLAADLLQETVIRAWQHPDARNEAGTWNRAWLVTVARRIAIDHLRAARIRVVMVGDEHLETRAARVEDESRRTLDRMEVRAAIASLSDNSRKIIVGTYFEGRTVAELAGTLGIPEGTVKSRTFYALKSLRAALITRGYLTG</sequence>
<keyword evidence="4" id="KW-0238">DNA-binding</keyword>
<dbReference type="AlphaFoldDB" id="A0AAE3W7J0"/>
<keyword evidence="2" id="KW-0805">Transcription regulation</keyword>
<evidence type="ECO:0000256" key="1">
    <source>
        <dbReference type="ARBA" id="ARBA00010641"/>
    </source>
</evidence>
<dbReference type="GO" id="GO:0016987">
    <property type="term" value="F:sigma factor activity"/>
    <property type="evidence" value="ECO:0007669"/>
    <property type="project" value="UniProtKB-KW"/>
</dbReference>
<dbReference type="GO" id="GO:0006352">
    <property type="term" value="P:DNA-templated transcription initiation"/>
    <property type="evidence" value="ECO:0007669"/>
    <property type="project" value="InterPro"/>
</dbReference>
<dbReference type="InterPro" id="IPR039425">
    <property type="entry name" value="RNA_pol_sigma-70-like"/>
</dbReference>
<dbReference type="Proteomes" id="UP001240236">
    <property type="component" value="Unassembled WGS sequence"/>
</dbReference>
<evidence type="ECO:0000256" key="2">
    <source>
        <dbReference type="ARBA" id="ARBA00023015"/>
    </source>
</evidence>
<dbReference type="Gene3D" id="1.10.1740.10">
    <property type="match status" value="1"/>
</dbReference>
<accession>A0AAE3W7J0</accession>
<comment type="caution">
    <text evidence="8">The sequence shown here is derived from an EMBL/GenBank/DDBJ whole genome shotgun (WGS) entry which is preliminary data.</text>
</comment>
<dbReference type="CDD" id="cd06171">
    <property type="entry name" value="Sigma70_r4"/>
    <property type="match status" value="1"/>
</dbReference>
<dbReference type="InterPro" id="IPR007630">
    <property type="entry name" value="RNA_pol_sigma70_r4"/>
</dbReference>
<proteinExistence type="inferred from homology"/>
<dbReference type="NCBIfam" id="TIGR02937">
    <property type="entry name" value="sigma70-ECF"/>
    <property type="match status" value="1"/>
</dbReference>
<comment type="similarity">
    <text evidence="1">Belongs to the sigma-70 factor family. ECF subfamily.</text>
</comment>
<dbReference type="InterPro" id="IPR014284">
    <property type="entry name" value="RNA_pol_sigma-70_dom"/>
</dbReference>
<dbReference type="Pfam" id="PF04542">
    <property type="entry name" value="Sigma70_r2"/>
    <property type="match status" value="1"/>
</dbReference>
<dbReference type="InterPro" id="IPR007627">
    <property type="entry name" value="RNA_pol_sigma70_r2"/>
</dbReference>
<dbReference type="RefSeq" id="WP_307247325.1">
    <property type="nucleotide sequence ID" value="NZ_JAUSUZ010000001.1"/>
</dbReference>
<dbReference type="PANTHER" id="PTHR43133:SF52">
    <property type="entry name" value="ECF RNA POLYMERASE SIGMA FACTOR SIGL"/>
    <property type="match status" value="1"/>
</dbReference>
<evidence type="ECO:0000259" key="6">
    <source>
        <dbReference type="Pfam" id="PF04542"/>
    </source>
</evidence>
<reference evidence="8 9" key="1">
    <citation type="submission" date="2023-07" db="EMBL/GenBank/DDBJ databases">
        <title>Sequencing the genomes of 1000 actinobacteria strains.</title>
        <authorList>
            <person name="Klenk H.-P."/>
        </authorList>
    </citation>
    <scope>NUCLEOTIDE SEQUENCE [LARGE SCALE GENOMIC DNA]</scope>
    <source>
        <strain evidence="8 9">DSM 44709</strain>
    </source>
</reference>
<gene>
    <name evidence="8" type="ORF">J2S42_007615</name>
</gene>
<evidence type="ECO:0000256" key="4">
    <source>
        <dbReference type="ARBA" id="ARBA00023125"/>
    </source>
</evidence>
<dbReference type="InterPro" id="IPR013324">
    <property type="entry name" value="RNA_pol_sigma_r3/r4-like"/>
</dbReference>
<dbReference type="Gene3D" id="1.10.10.10">
    <property type="entry name" value="Winged helix-like DNA-binding domain superfamily/Winged helix DNA-binding domain"/>
    <property type="match status" value="1"/>
</dbReference>
<dbReference type="EMBL" id="JAUSUZ010000001">
    <property type="protein sequence ID" value="MDQ0370946.1"/>
    <property type="molecule type" value="Genomic_DNA"/>
</dbReference>
<keyword evidence="3" id="KW-0731">Sigma factor</keyword>
<evidence type="ECO:0000313" key="8">
    <source>
        <dbReference type="EMBL" id="MDQ0370946.1"/>
    </source>
</evidence>
<organism evidence="8 9">
    <name type="scientific">Catenuloplanes indicus</name>
    <dbReference type="NCBI Taxonomy" id="137267"/>
    <lineage>
        <taxon>Bacteria</taxon>
        <taxon>Bacillati</taxon>
        <taxon>Actinomycetota</taxon>
        <taxon>Actinomycetes</taxon>
        <taxon>Micromonosporales</taxon>
        <taxon>Micromonosporaceae</taxon>
        <taxon>Catenuloplanes</taxon>
    </lineage>
</organism>
<dbReference type="InterPro" id="IPR036388">
    <property type="entry name" value="WH-like_DNA-bd_sf"/>
</dbReference>
<feature type="domain" description="RNA polymerase sigma-70 region 2" evidence="6">
    <location>
        <begin position="10"/>
        <end position="77"/>
    </location>
</feature>
<dbReference type="SUPFAM" id="SSF88659">
    <property type="entry name" value="Sigma3 and sigma4 domains of RNA polymerase sigma factors"/>
    <property type="match status" value="1"/>
</dbReference>
<dbReference type="Pfam" id="PF04545">
    <property type="entry name" value="Sigma70_r4"/>
    <property type="match status" value="1"/>
</dbReference>
<evidence type="ECO:0000256" key="5">
    <source>
        <dbReference type="ARBA" id="ARBA00023163"/>
    </source>
</evidence>
<protein>
    <submittedName>
        <fullName evidence="8">RNA polymerase sigma-70 factor (ECF subfamily)</fullName>
    </submittedName>
</protein>
<evidence type="ECO:0000313" key="9">
    <source>
        <dbReference type="Proteomes" id="UP001240236"/>
    </source>
</evidence>
<dbReference type="GO" id="GO:0003677">
    <property type="term" value="F:DNA binding"/>
    <property type="evidence" value="ECO:0007669"/>
    <property type="project" value="UniProtKB-KW"/>
</dbReference>
<dbReference type="SUPFAM" id="SSF88946">
    <property type="entry name" value="Sigma2 domain of RNA polymerase sigma factors"/>
    <property type="match status" value="1"/>
</dbReference>